<dbReference type="SUPFAM" id="SSF103473">
    <property type="entry name" value="MFS general substrate transporter"/>
    <property type="match status" value="1"/>
</dbReference>
<evidence type="ECO:0000313" key="10">
    <source>
        <dbReference type="Proteomes" id="UP000005387"/>
    </source>
</evidence>
<dbReference type="PANTHER" id="PTHR43124">
    <property type="entry name" value="PURINE EFFLUX PUMP PBUE"/>
    <property type="match status" value="1"/>
</dbReference>
<keyword evidence="6 7" id="KW-0472">Membrane</keyword>
<accession>E0I3W5</accession>
<dbReference type="EMBL" id="AEDD01000001">
    <property type="protein sequence ID" value="EFM12979.1"/>
    <property type="molecule type" value="Genomic_DNA"/>
</dbReference>
<evidence type="ECO:0000256" key="4">
    <source>
        <dbReference type="ARBA" id="ARBA00022692"/>
    </source>
</evidence>
<keyword evidence="4 7" id="KW-0812">Transmembrane</keyword>
<dbReference type="PROSITE" id="PS50850">
    <property type="entry name" value="MFS"/>
    <property type="match status" value="1"/>
</dbReference>
<evidence type="ECO:0000256" key="7">
    <source>
        <dbReference type="SAM" id="Phobius"/>
    </source>
</evidence>
<keyword evidence="3" id="KW-1003">Cell membrane</keyword>
<evidence type="ECO:0000259" key="8">
    <source>
        <dbReference type="PROSITE" id="PS50850"/>
    </source>
</evidence>
<dbReference type="PROSITE" id="PS00216">
    <property type="entry name" value="SUGAR_TRANSPORT_1"/>
    <property type="match status" value="1"/>
</dbReference>
<name>E0I3W5_9BACL</name>
<evidence type="ECO:0000313" key="9">
    <source>
        <dbReference type="EMBL" id="EFM12979.1"/>
    </source>
</evidence>
<evidence type="ECO:0000256" key="6">
    <source>
        <dbReference type="ARBA" id="ARBA00023136"/>
    </source>
</evidence>
<protein>
    <submittedName>
        <fullName evidence="9">Major facilitator superfamily MFS_1</fullName>
    </submittedName>
</protein>
<feature type="transmembrane region" description="Helical" evidence="7">
    <location>
        <begin position="217"/>
        <end position="239"/>
    </location>
</feature>
<dbReference type="OrthoDB" id="2986280at2"/>
<dbReference type="Gene3D" id="1.20.1250.20">
    <property type="entry name" value="MFS general substrate transporter like domains"/>
    <property type="match status" value="1"/>
</dbReference>
<dbReference type="CDD" id="cd17474">
    <property type="entry name" value="MFS_YfmO_like"/>
    <property type="match status" value="1"/>
</dbReference>
<dbReference type="PANTHER" id="PTHR43124:SF3">
    <property type="entry name" value="CHLORAMPHENICOL EFFLUX PUMP RV0191"/>
    <property type="match status" value="1"/>
</dbReference>
<feature type="transmembrane region" description="Helical" evidence="7">
    <location>
        <begin position="45"/>
        <end position="62"/>
    </location>
</feature>
<dbReference type="GO" id="GO:0005886">
    <property type="term" value="C:plasma membrane"/>
    <property type="evidence" value="ECO:0007669"/>
    <property type="project" value="UniProtKB-SubCell"/>
</dbReference>
<feature type="transmembrane region" description="Helical" evidence="7">
    <location>
        <begin position="308"/>
        <end position="333"/>
    </location>
</feature>
<sequence length="398" mass="42991">MENKKKRDLAAIASIPLMMTLANSMLIPVLPAIQKVLGINSFKTSLIITSYAVIAIFFIPVAGYLSDLWGRKKVILPGLIIVAAAGALSGWASIAMEKPYTMIMIGRLFQGLGASACFPVVLPLVGDLFKSEDDVSTGLGIVETANTFGKVLSPILGSALAMWAWYIPFWSIPVFSLISIILISIWVKVPPDKNQKPISFGEFMRSIKDLFRMQGKWLWGVFSSGGLNMFVMFASLFYLSEMLEDRHIDGIAKGGLVAIPLAALCATSFGIGKWIGQNRALMKWISVIGFLIATACMAYLALTGKKSTASLLVFLFIGFAGLGAVLPSLDALITEGIKKEQRGTVTSFYSSIRFIGVAMGPPLAALINKFSALFWLLSISCLAASLVVLWSIKPKRAA</sequence>
<dbReference type="STRING" id="717606.PaecuDRAFT_0490"/>
<dbReference type="InterPro" id="IPR020846">
    <property type="entry name" value="MFS_dom"/>
</dbReference>
<feature type="transmembrane region" description="Helical" evidence="7">
    <location>
        <begin position="345"/>
        <end position="367"/>
    </location>
</feature>
<feature type="transmembrane region" description="Helical" evidence="7">
    <location>
        <begin position="251"/>
        <end position="272"/>
    </location>
</feature>
<dbReference type="InterPro" id="IPR050189">
    <property type="entry name" value="MFS_Efflux_Transporters"/>
</dbReference>
<dbReference type="eggNOG" id="COG2814">
    <property type="taxonomic scope" value="Bacteria"/>
</dbReference>
<dbReference type="InterPro" id="IPR005829">
    <property type="entry name" value="Sugar_transporter_CS"/>
</dbReference>
<feature type="transmembrane region" description="Helical" evidence="7">
    <location>
        <begin position="108"/>
        <end position="126"/>
    </location>
</feature>
<feature type="transmembrane region" description="Helical" evidence="7">
    <location>
        <begin position="74"/>
        <end position="96"/>
    </location>
</feature>
<feature type="transmembrane region" description="Helical" evidence="7">
    <location>
        <begin position="284"/>
        <end position="302"/>
    </location>
</feature>
<keyword evidence="2" id="KW-0813">Transport</keyword>
<evidence type="ECO:0000256" key="3">
    <source>
        <dbReference type="ARBA" id="ARBA00022475"/>
    </source>
</evidence>
<dbReference type="AlphaFoldDB" id="E0I3W5"/>
<comment type="subcellular location">
    <subcellularLocation>
        <location evidence="1">Cell membrane</location>
        <topology evidence="1">Multi-pass membrane protein</topology>
    </subcellularLocation>
</comment>
<reference evidence="9 10" key="1">
    <citation type="submission" date="2010-07" db="EMBL/GenBank/DDBJ databases">
        <title>The draft genome of Paenibacillus curdlanolyticus YK9.</title>
        <authorList>
            <consortium name="US DOE Joint Genome Institute (JGI-PGF)"/>
            <person name="Lucas S."/>
            <person name="Copeland A."/>
            <person name="Lapidus A."/>
            <person name="Cheng J.-F."/>
            <person name="Bruce D."/>
            <person name="Goodwin L."/>
            <person name="Pitluck S."/>
            <person name="Land M.L."/>
            <person name="Hauser L."/>
            <person name="Chang Y.-J."/>
            <person name="Jeffries C."/>
            <person name="Anderson I.J."/>
            <person name="Johnson E."/>
            <person name="Loganathan U."/>
            <person name="Mulhopadhyay B."/>
            <person name="Kyrpides N."/>
            <person name="Woyke T.J."/>
        </authorList>
    </citation>
    <scope>NUCLEOTIDE SEQUENCE [LARGE SCALE GENOMIC DNA]</scope>
    <source>
        <strain evidence="9 10">YK9</strain>
    </source>
</reference>
<feature type="transmembrane region" description="Helical" evidence="7">
    <location>
        <begin position="373"/>
        <end position="392"/>
    </location>
</feature>
<dbReference type="GO" id="GO:0022857">
    <property type="term" value="F:transmembrane transporter activity"/>
    <property type="evidence" value="ECO:0007669"/>
    <property type="project" value="InterPro"/>
</dbReference>
<dbReference type="InterPro" id="IPR036259">
    <property type="entry name" value="MFS_trans_sf"/>
</dbReference>
<organism evidence="9 10">
    <name type="scientific">Paenibacillus curdlanolyticus YK9</name>
    <dbReference type="NCBI Taxonomy" id="717606"/>
    <lineage>
        <taxon>Bacteria</taxon>
        <taxon>Bacillati</taxon>
        <taxon>Bacillota</taxon>
        <taxon>Bacilli</taxon>
        <taxon>Bacillales</taxon>
        <taxon>Paenibacillaceae</taxon>
        <taxon>Paenibacillus</taxon>
    </lineage>
</organism>
<feature type="domain" description="Major facilitator superfamily (MFS) profile" evidence="8">
    <location>
        <begin position="8"/>
        <end position="396"/>
    </location>
</feature>
<evidence type="ECO:0000256" key="2">
    <source>
        <dbReference type="ARBA" id="ARBA00022448"/>
    </source>
</evidence>
<keyword evidence="5 7" id="KW-1133">Transmembrane helix</keyword>
<keyword evidence="10" id="KW-1185">Reference proteome</keyword>
<gene>
    <name evidence="9" type="ORF">PaecuDRAFT_0490</name>
</gene>
<evidence type="ECO:0000256" key="1">
    <source>
        <dbReference type="ARBA" id="ARBA00004651"/>
    </source>
</evidence>
<dbReference type="InterPro" id="IPR011701">
    <property type="entry name" value="MFS"/>
</dbReference>
<dbReference type="Pfam" id="PF07690">
    <property type="entry name" value="MFS_1"/>
    <property type="match status" value="1"/>
</dbReference>
<dbReference type="Proteomes" id="UP000005387">
    <property type="component" value="Unassembled WGS sequence"/>
</dbReference>
<feature type="transmembrane region" description="Helical" evidence="7">
    <location>
        <begin position="12"/>
        <end position="33"/>
    </location>
</feature>
<feature type="transmembrane region" description="Helical" evidence="7">
    <location>
        <begin position="163"/>
        <end position="187"/>
    </location>
</feature>
<evidence type="ECO:0000256" key="5">
    <source>
        <dbReference type="ARBA" id="ARBA00022989"/>
    </source>
</evidence>
<proteinExistence type="predicted"/>
<dbReference type="RefSeq" id="WP_006036507.1">
    <property type="nucleotide sequence ID" value="NZ_AEDD01000001.1"/>
</dbReference>